<organism evidence="1 2">
    <name type="scientific">Mariniflexile jejuense</name>
    <dbReference type="NCBI Taxonomy" id="1173582"/>
    <lineage>
        <taxon>Bacteria</taxon>
        <taxon>Pseudomonadati</taxon>
        <taxon>Bacteroidota</taxon>
        <taxon>Flavobacteriia</taxon>
        <taxon>Flavobacteriales</taxon>
        <taxon>Flavobacteriaceae</taxon>
        <taxon>Mariniflexile</taxon>
    </lineage>
</organism>
<keyword evidence="2" id="KW-1185">Reference proteome</keyword>
<gene>
    <name evidence="1" type="ORF">ACFQ1R_11465</name>
</gene>
<name>A0ABW3JJV1_9FLAO</name>
<dbReference type="EMBL" id="JBHTJI010000006">
    <property type="protein sequence ID" value="MFD0990717.1"/>
    <property type="molecule type" value="Genomic_DNA"/>
</dbReference>
<proteinExistence type="predicted"/>
<sequence>MKKCLLISLFVVSYFGFSQNNHIVKTDDGRRVWLKADFTWEYIDAESPKTNVVVNEIKTPVEKDACKLSSDFVEPELNSKIQSQLKKGRATIEHVKEKVAKDYNCDPSDVLLLSFTEQKAKAVYNFCAKGKKVTYKRTGHAIIESGKFF</sequence>
<dbReference type="Pfam" id="PF11355">
    <property type="entry name" value="DUF3157"/>
    <property type="match status" value="1"/>
</dbReference>
<dbReference type="RefSeq" id="WP_379926359.1">
    <property type="nucleotide sequence ID" value="NZ_JBHTJI010000006.1"/>
</dbReference>
<reference evidence="2" key="1">
    <citation type="journal article" date="2019" name="Int. J. Syst. Evol. Microbiol.">
        <title>The Global Catalogue of Microorganisms (GCM) 10K type strain sequencing project: providing services to taxonomists for standard genome sequencing and annotation.</title>
        <authorList>
            <consortium name="The Broad Institute Genomics Platform"/>
            <consortium name="The Broad Institute Genome Sequencing Center for Infectious Disease"/>
            <person name="Wu L."/>
            <person name="Ma J."/>
        </authorList>
    </citation>
    <scope>NUCLEOTIDE SEQUENCE [LARGE SCALE GENOMIC DNA]</scope>
    <source>
        <strain evidence="2">CCUG 62414</strain>
    </source>
</reference>
<comment type="caution">
    <text evidence="1">The sequence shown here is derived from an EMBL/GenBank/DDBJ whole genome shotgun (WGS) entry which is preliminary data.</text>
</comment>
<dbReference type="InterPro" id="IPR021501">
    <property type="entry name" value="DUF3157"/>
</dbReference>
<protein>
    <submittedName>
        <fullName evidence="1">DUF3157 family protein</fullName>
    </submittedName>
</protein>
<evidence type="ECO:0000313" key="2">
    <source>
        <dbReference type="Proteomes" id="UP001597061"/>
    </source>
</evidence>
<dbReference type="Proteomes" id="UP001597061">
    <property type="component" value="Unassembled WGS sequence"/>
</dbReference>
<accession>A0ABW3JJV1</accession>
<evidence type="ECO:0000313" key="1">
    <source>
        <dbReference type="EMBL" id="MFD0990717.1"/>
    </source>
</evidence>